<dbReference type="InterPro" id="IPR018631">
    <property type="entry name" value="AAA-ATPase-like_dom"/>
</dbReference>
<gene>
    <name evidence="2" type="ORF">FWK35_00018650</name>
</gene>
<dbReference type="Proteomes" id="UP000478052">
    <property type="component" value="Unassembled WGS sequence"/>
</dbReference>
<keyword evidence="3" id="KW-1185">Reference proteome</keyword>
<dbReference type="OrthoDB" id="6627450at2759"/>
<dbReference type="PANTHER" id="PTHR34825">
    <property type="entry name" value="CONSERVED PROTEIN, WITH A WEAK D-GALACTARATE DEHYDRATASE/ALTRONATE HYDROLASE DOMAIN"/>
    <property type="match status" value="1"/>
</dbReference>
<dbReference type="PANTHER" id="PTHR34825:SF1">
    <property type="entry name" value="AAA-ATPASE-LIKE DOMAIN-CONTAINING PROTEIN"/>
    <property type="match status" value="1"/>
</dbReference>
<evidence type="ECO:0000259" key="1">
    <source>
        <dbReference type="Pfam" id="PF09820"/>
    </source>
</evidence>
<sequence length="613" mass="71341">MALNKSTSVKHFRGFACSFMMTYNATNEVALTCLREMNDNRKEIDIQIAEGTITKLDMMHQLKIEMQIVDLLLKKVDNKINEKKCCTLINNSIAIITKRIHDLWNTVYLFFNMEDEKEPEFLKMSKVLRIRCPNCYDCNATIQNIFNNIEINANEENAVFNFSSSDFIKILQTTGFVDKTLMIRKIFGNIIIQGRVILAPRKYGKSTNLTMLKYFLEIQVDSLGKPISKANSETPITDTSNYELFRNLKISSETRIMNQHFGKYPVLYAKFKSKDEINTYSEVIDEAKEIIHKSFALHSYLKKSTKLSNTQRAVSKFWCDGTSYKMAVFDDVIIGLRSLCKFLSKHYNKPCFVLIDDFDSLTITDSESDKNTSIEEYKSIFTFLKKFLLFLKNRKYVFQAFITGKSSHAIYGILPACIEIKQFFSCHEFTDYFGLTNNELEYLFGKPEFIDIQITVREVKAYYGAYNKFAVNEKRKNQIYCLWSILNVLKCKRLDNYWREFGTFFCNFSNIYIKALMEDLITGNDLDITLFDIPKLKANPIPPLNFETTENIYSKKSFGYFCFNMLDLGYLTCNKVPLMVRVSTTDETHFVANLIIPNEEVRHDIEKKLSLLT</sequence>
<accession>A0A6G0YTX7</accession>
<proteinExistence type="predicted"/>
<name>A0A6G0YTX7_APHCR</name>
<comment type="caution">
    <text evidence="2">The sequence shown here is derived from an EMBL/GenBank/DDBJ whole genome shotgun (WGS) entry which is preliminary data.</text>
</comment>
<feature type="domain" description="AAA-ATPase-like" evidence="1">
    <location>
        <begin position="166"/>
        <end position="410"/>
    </location>
</feature>
<dbReference type="Pfam" id="PF09820">
    <property type="entry name" value="AAA-ATPase_like"/>
    <property type="match status" value="1"/>
</dbReference>
<protein>
    <submittedName>
        <fullName evidence="2">AAA-ATPase like domain-containing protein</fullName>
    </submittedName>
</protein>
<dbReference type="AlphaFoldDB" id="A0A6G0YTX7"/>
<reference evidence="2 3" key="1">
    <citation type="submission" date="2019-08" db="EMBL/GenBank/DDBJ databases">
        <title>Whole genome of Aphis craccivora.</title>
        <authorList>
            <person name="Voronova N.V."/>
            <person name="Shulinski R.S."/>
            <person name="Bandarenka Y.V."/>
            <person name="Zhorov D.G."/>
            <person name="Warner D."/>
        </authorList>
    </citation>
    <scope>NUCLEOTIDE SEQUENCE [LARGE SCALE GENOMIC DNA]</scope>
    <source>
        <strain evidence="2">180601</strain>
        <tissue evidence="2">Whole Body</tissue>
    </source>
</reference>
<evidence type="ECO:0000313" key="2">
    <source>
        <dbReference type="EMBL" id="KAF0761185.1"/>
    </source>
</evidence>
<evidence type="ECO:0000313" key="3">
    <source>
        <dbReference type="Proteomes" id="UP000478052"/>
    </source>
</evidence>
<organism evidence="2 3">
    <name type="scientific">Aphis craccivora</name>
    <name type="common">Cowpea aphid</name>
    <dbReference type="NCBI Taxonomy" id="307492"/>
    <lineage>
        <taxon>Eukaryota</taxon>
        <taxon>Metazoa</taxon>
        <taxon>Ecdysozoa</taxon>
        <taxon>Arthropoda</taxon>
        <taxon>Hexapoda</taxon>
        <taxon>Insecta</taxon>
        <taxon>Pterygota</taxon>
        <taxon>Neoptera</taxon>
        <taxon>Paraneoptera</taxon>
        <taxon>Hemiptera</taxon>
        <taxon>Sternorrhyncha</taxon>
        <taxon>Aphidomorpha</taxon>
        <taxon>Aphidoidea</taxon>
        <taxon>Aphididae</taxon>
        <taxon>Aphidini</taxon>
        <taxon>Aphis</taxon>
        <taxon>Aphis</taxon>
    </lineage>
</organism>
<dbReference type="EMBL" id="VUJU01002471">
    <property type="protein sequence ID" value="KAF0761185.1"/>
    <property type="molecule type" value="Genomic_DNA"/>
</dbReference>